<feature type="region of interest" description="Disordered" evidence="1">
    <location>
        <begin position="273"/>
        <end position="312"/>
    </location>
</feature>
<dbReference type="EMBL" id="QGKY02000190">
    <property type="protein sequence ID" value="KAF2589298.1"/>
    <property type="molecule type" value="Genomic_DNA"/>
</dbReference>
<evidence type="ECO:0000313" key="4">
    <source>
        <dbReference type="EMBL" id="KAF2617459.1"/>
    </source>
</evidence>
<proteinExistence type="predicted"/>
<name>A0A8S9MJ26_BRACR</name>
<gene>
    <name evidence="4" type="ORF">F2Q68_00039155</name>
    <name evidence="3" type="ORF">F2Q70_00038524</name>
</gene>
<dbReference type="EMBL" id="QGKW02000007">
    <property type="protein sequence ID" value="KAF2617459.1"/>
    <property type="molecule type" value="Genomic_DNA"/>
</dbReference>
<evidence type="ECO:0000313" key="3">
    <source>
        <dbReference type="EMBL" id="KAF2589298.1"/>
    </source>
</evidence>
<accession>A0A8S9MJ26</accession>
<feature type="compositionally biased region" description="Basic residues" evidence="1">
    <location>
        <begin position="276"/>
        <end position="286"/>
    </location>
</feature>
<evidence type="ECO:0000256" key="1">
    <source>
        <dbReference type="SAM" id="MobiDB-lite"/>
    </source>
</evidence>
<dbReference type="InterPro" id="IPR046796">
    <property type="entry name" value="Transposase_32_dom"/>
</dbReference>
<dbReference type="Proteomes" id="UP000712281">
    <property type="component" value="Unassembled WGS sequence"/>
</dbReference>
<dbReference type="Pfam" id="PF20167">
    <property type="entry name" value="Transposase_32"/>
    <property type="match status" value="1"/>
</dbReference>
<evidence type="ECO:0000259" key="2">
    <source>
        <dbReference type="Pfam" id="PF20167"/>
    </source>
</evidence>
<protein>
    <recommendedName>
        <fullName evidence="2">Putative plant transposon protein domain-containing protein</fullName>
    </recommendedName>
</protein>
<organism evidence="4 5">
    <name type="scientific">Brassica cretica</name>
    <name type="common">Mustard</name>
    <dbReference type="NCBI Taxonomy" id="69181"/>
    <lineage>
        <taxon>Eukaryota</taxon>
        <taxon>Viridiplantae</taxon>
        <taxon>Streptophyta</taxon>
        <taxon>Embryophyta</taxon>
        <taxon>Tracheophyta</taxon>
        <taxon>Spermatophyta</taxon>
        <taxon>Magnoliopsida</taxon>
        <taxon>eudicotyledons</taxon>
        <taxon>Gunneridae</taxon>
        <taxon>Pentapetalae</taxon>
        <taxon>rosids</taxon>
        <taxon>malvids</taxon>
        <taxon>Brassicales</taxon>
        <taxon>Brassicaceae</taxon>
        <taxon>Brassiceae</taxon>
        <taxon>Brassica</taxon>
    </lineage>
</organism>
<dbReference type="AlphaFoldDB" id="A0A8S9MJ26"/>
<feature type="domain" description="Putative plant transposon protein" evidence="2">
    <location>
        <begin position="56"/>
        <end position="214"/>
    </location>
</feature>
<reference evidence="4" key="1">
    <citation type="submission" date="2019-12" db="EMBL/GenBank/DDBJ databases">
        <title>Genome sequencing and annotation of Brassica cretica.</title>
        <authorList>
            <person name="Studholme D.J."/>
            <person name="Sarris P.F."/>
        </authorList>
    </citation>
    <scope>NUCLEOTIDE SEQUENCE</scope>
    <source>
        <strain evidence="4">PFS-001/15</strain>
        <strain evidence="3">PFS-102/07</strain>
        <tissue evidence="4">Leaf</tissue>
    </source>
</reference>
<comment type="caution">
    <text evidence="4">The sequence shown here is derived from an EMBL/GenBank/DDBJ whole genome shotgun (WGS) entry which is preliminary data.</text>
</comment>
<evidence type="ECO:0000313" key="5">
    <source>
        <dbReference type="Proteomes" id="UP000712281"/>
    </source>
</evidence>
<feature type="compositionally biased region" description="Low complexity" evidence="1">
    <location>
        <begin position="287"/>
        <end position="303"/>
    </location>
</feature>
<sequence>MAEGSSTRVTRKLVNAELVAEHRYESFSSREIIPERSVDLNAEDTWGFFDIIKKGHLERTVTTLVGYIPEIVKEFYAALPREITRASKDRVELTVRGHMFDFSPTKINEYLNLMPLSEEEVKADEMADALTIDELAEFLAEVTLSLRNLTTRYLSPCKAALVILSAYNWVPPSHKNVVSADRARLIYKMFHGIRIDVGEMFYAHILNLAVLQKEGGKKDMRWLILPRTIFGVLQTQFELERKPREKLSPIIPYKKDSRLGEIYLKNQEVEREAAKKAQRQAKKKGKSASTSTASPSSERTAPSGYVPSRQSPRAAGKFQIIHLGSIAAPGQPIDAEEAKLVLDTTSEAIQQLATVMQTLTSVVGQIASMMFPRGEEEADDPQKQDDQGN</sequence>